<evidence type="ECO:0000313" key="11">
    <source>
        <dbReference type="Proteomes" id="UP000612680"/>
    </source>
</evidence>
<dbReference type="Gene3D" id="1.20.120.30">
    <property type="entry name" value="Aspartate receptor, ligand-binding domain"/>
    <property type="match status" value="1"/>
</dbReference>
<dbReference type="Gene3D" id="1.10.287.130">
    <property type="match status" value="1"/>
</dbReference>
<dbReference type="PRINTS" id="PR00344">
    <property type="entry name" value="BCTRLSENSOR"/>
</dbReference>
<dbReference type="NCBIfam" id="TIGR00229">
    <property type="entry name" value="sensory_box"/>
    <property type="match status" value="4"/>
</dbReference>
<dbReference type="InterPro" id="IPR001610">
    <property type="entry name" value="PAC"/>
</dbReference>
<evidence type="ECO:0000259" key="8">
    <source>
        <dbReference type="PROSITE" id="PS50112"/>
    </source>
</evidence>
<feature type="domain" description="PAS" evidence="8">
    <location>
        <begin position="429"/>
        <end position="501"/>
    </location>
</feature>
<proteinExistence type="predicted"/>
<evidence type="ECO:0000259" key="7">
    <source>
        <dbReference type="PROSITE" id="PS50109"/>
    </source>
</evidence>
<evidence type="ECO:0000256" key="1">
    <source>
        <dbReference type="ARBA" id="ARBA00000085"/>
    </source>
</evidence>
<dbReference type="InterPro" id="IPR035965">
    <property type="entry name" value="PAS-like_dom_sf"/>
</dbReference>
<dbReference type="SMART" id="SM00091">
    <property type="entry name" value="PAS"/>
    <property type="match status" value="4"/>
</dbReference>
<dbReference type="PANTHER" id="PTHR43304">
    <property type="entry name" value="PHYTOCHROME-LIKE PROTEIN CPH1"/>
    <property type="match status" value="1"/>
</dbReference>
<keyword evidence="3" id="KW-0597">Phosphoprotein</keyword>
<dbReference type="PANTHER" id="PTHR43304:SF1">
    <property type="entry name" value="PAC DOMAIN-CONTAINING PROTEIN"/>
    <property type="match status" value="1"/>
</dbReference>
<keyword evidence="5" id="KW-0418">Kinase</keyword>
<feature type="domain" description="PAC" evidence="9">
    <location>
        <begin position="629"/>
        <end position="681"/>
    </location>
</feature>
<dbReference type="InterPro" id="IPR036097">
    <property type="entry name" value="HisK_dim/P_sf"/>
</dbReference>
<protein>
    <recommendedName>
        <fullName evidence="2">histidine kinase</fullName>
        <ecNumber evidence="2">2.7.13.3</ecNumber>
    </recommendedName>
</protein>
<dbReference type="SUPFAM" id="SSF47384">
    <property type="entry name" value="Homodimeric domain of signal transducing histidine kinase"/>
    <property type="match status" value="1"/>
</dbReference>
<sequence length="935" mass="106301">MTAVELDFERAKARHILYKTKLRSLLYGIEVNEGPVISHLECSLGKWIHDHALKAYGHLPEVHELDQLHFQIHETGNELIGLYKSGFVSEARTGLYRIESYAVQLLDLLSRIEAKVREKGLAEGSAHASEVQINYGELVELGAALQELDKRIREQTEKTEEITRKAQENEAHFRDILRQAPVGIGILKGAGMVVEMANETYCSIVDRTEEELLGKSVYDVLPEVRSDVAPILSEVLASGKPFYGNEFELTLRRFGAPQRAFFNFVYQPLIEDGKVTGIIVIATEVTAQILAKEAVQASENQFRNVVQQSQFAKAILTGENYVVSMANDSMLKMWRRTLEEVEGKVLFELFPELNNQAFPEILRRVFTTGIAYREKEAIGFIDGPGGIRKHYVDFQYAPLFDVYGKVSGIMVSANDVTETVMFRHQIAEAAERLKMATEGTRLATWDLNIQTRQIIHSPRLAEIFGFGEDKVLTHPEMRAMVHPDDVHSIVEKAFAEALETGIYRYEARILHTDQSVHWIRTQGKILFNDGHQPMRMLGTMMDITEEKRSELALRTSEDKFRALAEFMPQLVWTADPDGNVNYCNQSVIRFTGLAAAELTVEGWLSIVCPEDQLNYAEHWDEALRTGEDFLLEHRFKRADGIFRWVSSRATPQKNADGKIQMWVGTTTDIHDSKLFIDQLESMVQQRTQELTVANKELLRTNMELAQFAYVASHDLQEPLRKIQTFATRVMDTEYENLTERGKDYFRRMQSSSMRMQQLIIDLLAFSRATSAEKHFEEADLNIVLHNVQEQMSELIRQNGATIIAEKLPVRPVIVYQVEQLFTNLITNAIKFTRPEAAPVIQIRTGEISGDMIALDESDPAARYQYVSFADNGIGFDQQFKDRIFQVFQRLHSRGTYEGTGIGLAICKKIVENHRGLIDAVGKPGIGSTFIIYFPL</sequence>
<evidence type="ECO:0000313" key="10">
    <source>
        <dbReference type="EMBL" id="QRR01105.1"/>
    </source>
</evidence>
<dbReference type="Proteomes" id="UP000612680">
    <property type="component" value="Chromosome"/>
</dbReference>
<feature type="domain" description="PAS" evidence="8">
    <location>
        <begin position="169"/>
        <end position="239"/>
    </location>
</feature>
<keyword evidence="6" id="KW-0175">Coiled coil</keyword>
<dbReference type="InterPro" id="IPR003594">
    <property type="entry name" value="HATPase_dom"/>
</dbReference>
<evidence type="ECO:0000256" key="6">
    <source>
        <dbReference type="SAM" id="Coils"/>
    </source>
</evidence>
<keyword evidence="4" id="KW-0808">Transferase</keyword>
<dbReference type="Pfam" id="PF13682">
    <property type="entry name" value="CZB"/>
    <property type="match status" value="1"/>
</dbReference>
<evidence type="ECO:0000256" key="4">
    <source>
        <dbReference type="ARBA" id="ARBA00022679"/>
    </source>
</evidence>
<dbReference type="InterPro" id="IPR004358">
    <property type="entry name" value="Sig_transdc_His_kin-like_C"/>
</dbReference>
<dbReference type="InterPro" id="IPR013655">
    <property type="entry name" value="PAS_fold_3"/>
</dbReference>
<dbReference type="CDD" id="cd00130">
    <property type="entry name" value="PAS"/>
    <property type="match status" value="4"/>
</dbReference>
<feature type="domain" description="Histidine kinase" evidence="7">
    <location>
        <begin position="710"/>
        <end position="935"/>
    </location>
</feature>
<dbReference type="EC" id="2.7.13.3" evidence="2"/>
<dbReference type="Pfam" id="PF08447">
    <property type="entry name" value="PAS_3"/>
    <property type="match status" value="2"/>
</dbReference>
<dbReference type="InterPro" id="IPR052162">
    <property type="entry name" value="Sensor_kinase/Photoreceptor"/>
</dbReference>
<evidence type="ECO:0000256" key="5">
    <source>
        <dbReference type="ARBA" id="ARBA00022777"/>
    </source>
</evidence>
<dbReference type="Pfam" id="PF08448">
    <property type="entry name" value="PAS_4"/>
    <property type="match status" value="2"/>
</dbReference>
<dbReference type="InterPro" id="IPR000700">
    <property type="entry name" value="PAS-assoc_C"/>
</dbReference>
<dbReference type="EMBL" id="CP056775">
    <property type="protein sequence ID" value="QRR01105.1"/>
    <property type="molecule type" value="Genomic_DNA"/>
</dbReference>
<dbReference type="SUPFAM" id="SSF55874">
    <property type="entry name" value="ATPase domain of HSP90 chaperone/DNA topoisomerase II/histidine kinase"/>
    <property type="match status" value="1"/>
</dbReference>
<reference evidence="10 11" key="1">
    <citation type="submission" date="2020-06" db="EMBL/GenBank/DDBJ databases">
        <title>Dyadobacter sandarakinus sp. nov., isolated from the soil of the Arctic Yellow River Station.</title>
        <authorList>
            <person name="Zhang Y."/>
            <person name="Peng F."/>
        </authorList>
    </citation>
    <scope>NUCLEOTIDE SEQUENCE [LARGE SCALE GENOMIC DNA]</scope>
    <source>
        <strain evidence="10 11">Q3-56</strain>
    </source>
</reference>
<dbReference type="InterPro" id="IPR025991">
    <property type="entry name" value="Chemoreceptor_zinc-bind_dom"/>
</dbReference>
<dbReference type="Gene3D" id="3.30.565.10">
    <property type="entry name" value="Histidine kinase-like ATPase, C-terminal domain"/>
    <property type="match status" value="1"/>
</dbReference>
<evidence type="ECO:0000259" key="9">
    <source>
        <dbReference type="PROSITE" id="PS50113"/>
    </source>
</evidence>
<keyword evidence="11" id="KW-1185">Reference proteome</keyword>
<dbReference type="InterPro" id="IPR005467">
    <property type="entry name" value="His_kinase_dom"/>
</dbReference>
<dbReference type="InterPro" id="IPR036890">
    <property type="entry name" value="HATPase_C_sf"/>
</dbReference>
<dbReference type="InterPro" id="IPR003661">
    <property type="entry name" value="HisK_dim/P_dom"/>
</dbReference>
<dbReference type="SUPFAM" id="SSF55785">
    <property type="entry name" value="PYP-like sensor domain (PAS domain)"/>
    <property type="match status" value="4"/>
</dbReference>
<organism evidence="10 11">
    <name type="scientific">Dyadobacter sandarakinus</name>
    <dbReference type="NCBI Taxonomy" id="2747268"/>
    <lineage>
        <taxon>Bacteria</taxon>
        <taxon>Pseudomonadati</taxon>
        <taxon>Bacteroidota</taxon>
        <taxon>Cytophagia</taxon>
        <taxon>Cytophagales</taxon>
        <taxon>Spirosomataceae</taxon>
        <taxon>Dyadobacter</taxon>
    </lineage>
</organism>
<dbReference type="InterPro" id="IPR000014">
    <property type="entry name" value="PAS"/>
</dbReference>
<dbReference type="PROSITE" id="PS50109">
    <property type="entry name" value="HIS_KIN"/>
    <property type="match status" value="1"/>
</dbReference>
<dbReference type="CDD" id="cd00082">
    <property type="entry name" value="HisKA"/>
    <property type="match status" value="1"/>
</dbReference>
<dbReference type="InterPro" id="IPR013656">
    <property type="entry name" value="PAS_4"/>
</dbReference>
<accession>A0ABX7I5P3</accession>
<feature type="domain" description="PAC" evidence="9">
    <location>
        <begin position="503"/>
        <end position="555"/>
    </location>
</feature>
<dbReference type="Pfam" id="PF02518">
    <property type="entry name" value="HATPase_c"/>
    <property type="match status" value="1"/>
</dbReference>
<dbReference type="RefSeq" id="WP_204663082.1">
    <property type="nucleotide sequence ID" value="NZ_CP056775.1"/>
</dbReference>
<dbReference type="Pfam" id="PF00512">
    <property type="entry name" value="HisKA"/>
    <property type="match status" value="1"/>
</dbReference>
<dbReference type="SMART" id="SM00388">
    <property type="entry name" value="HisKA"/>
    <property type="match status" value="1"/>
</dbReference>
<dbReference type="PROSITE" id="PS50112">
    <property type="entry name" value="PAS"/>
    <property type="match status" value="3"/>
</dbReference>
<dbReference type="PROSITE" id="PS50113">
    <property type="entry name" value="PAC"/>
    <property type="match status" value="2"/>
</dbReference>
<comment type="catalytic activity">
    <reaction evidence="1">
        <text>ATP + protein L-histidine = ADP + protein N-phospho-L-histidine.</text>
        <dbReference type="EC" id="2.7.13.3"/>
    </reaction>
</comment>
<dbReference type="SMART" id="SM00086">
    <property type="entry name" value="PAC"/>
    <property type="match status" value="2"/>
</dbReference>
<name>A0ABX7I5P3_9BACT</name>
<evidence type="ECO:0000256" key="2">
    <source>
        <dbReference type="ARBA" id="ARBA00012438"/>
    </source>
</evidence>
<dbReference type="Gene3D" id="3.30.450.20">
    <property type="entry name" value="PAS domain"/>
    <property type="match status" value="4"/>
</dbReference>
<dbReference type="SMART" id="SM00387">
    <property type="entry name" value="HATPase_c"/>
    <property type="match status" value="1"/>
</dbReference>
<feature type="coiled-coil region" evidence="6">
    <location>
        <begin position="138"/>
        <end position="165"/>
    </location>
</feature>
<gene>
    <name evidence="10" type="ORF">HWI92_09410</name>
</gene>
<feature type="domain" description="PAS" evidence="8">
    <location>
        <begin position="556"/>
        <end position="626"/>
    </location>
</feature>
<evidence type="ECO:0000256" key="3">
    <source>
        <dbReference type="ARBA" id="ARBA00022553"/>
    </source>
</evidence>